<dbReference type="AlphaFoldDB" id="A0AA35YV80"/>
<feature type="compositionally biased region" description="Polar residues" evidence="1">
    <location>
        <begin position="166"/>
        <end position="180"/>
    </location>
</feature>
<dbReference type="PANTHER" id="PTHR48238:SF1">
    <property type="entry name" value="(RAPE) HYPOTHETICAL PROTEIN"/>
    <property type="match status" value="1"/>
</dbReference>
<evidence type="ECO:0000313" key="2">
    <source>
        <dbReference type="EMBL" id="CAI9280492.1"/>
    </source>
</evidence>
<evidence type="ECO:0000256" key="1">
    <source>
        <dbReference type="SAM" id="MobiDB-lite"/>
    </source>
</evidence>
<organism evidence="2 3">
    <name type="scientific">Lactuca saligna</name>
    <name type="common">Willowleaf lettuce</name>
    <dbReference type="NCBI Taxonomy" id="75948"/>
    <lineage>
        <taxon>Eukaryota</taxon>
        <taxon>Viridiplantae</taxon>
        <taxon>Streptophyta</taxon>
        <taxon>Embryophyta</taxon>
        <taxon>Tracheophyta</taxon>
        <taxon>Spermatophyta</taxon>
        <taxon>Magnoliopsida</taxon>
        <taxon>eudicotyledons</taxon>
        <taxon>Gunneridae</taxon>
        <taxon>Pentapetalae</taxon>
        <taxon>asterids</taxon>
        <taxon>campanulids</taxon>
        <taxon>Asterales</taxon>
        <taxon>Asteraceae</taxon>
        <taxon>Cichorioideae</taxon>
        <taxon>Cichorieae</taxon>
        <taxon>Lactucinae</taxon>
        <taxon>Lactuca</taxon>
    </lineage>
</organism>
<feature type="region of interest" description="Disordered" evidence="1">
    <location>
        <begin position="213"/>
        <end position="245"/>
    </location>
</feature>
<feature type="compositionally biased region" description="Polar residues" evidence="1">
    <location>
        <begin position="219"/>
        <end position="245"/>
    </location>
</feature>
<gene>
    <name evidence="2" type="ORF">LSALG_LOCUS20233</name>
</gene>
<reference evidence="2" key="1">
    <citation type="submission" date="2023-04" db="EMBL/GenBank/DDBJ databases">
        <authorList>
            <person name="Vijverberg K."/>
            <person name="Xiong W."/>
            <person name="Schranz E."/>
        </authorList>
    </citation>
    <scope>NUCLEOTIDE SEQUENCE</scope>
</reference>
<accession>A0AA35YV80</accession>
<name>A0AA35YV80_LACSI</name>
<dbReference type="PANTHER" id="PTHR48238">
    <property type="entry name" value="BNACNNG09570D PROTEIN"/>
    <property type="match status" value="1"/>
</dbReference>
<evidence type="ECO:0000313" key="3">
    <source>
        <dbReference type="Proteomes" id="UP001177003"/>
    </source>
</evidence>
<proteinExistence type="predicted"/>
<sequence>MLSKGSISMLEYVKKKRTIADSLAENLTLIYFEDLINHILGGLDSSYGPFITAFMVKDDQATVVDLLDMLLCGTSRFQISNPIVEKHLPPISLCLFLLLFRCETLTRRERMLGRVRACSLSSLEVLEMERTPSKLLKDDSLSIYEKTLLKLQQGSHRDLSLIPDESMNTDTSPSMASNEASMKVNASMDSLPSSKEEPHGNLSVLYMFSRYKTSRHDNPNSSDGSNAMEMQNDCSSANTSPSNDS</sequence>
<dbReference type="EMBL" id="OX465080">
    <property type="protein sequence ID" value="CAI9280492.1"/>
    <property type="molecule type" value="Genomic_DNA"/>
</dbReference>
<dbReference type="Proteomes" id="UP001177003">
    <property type="component" value="Chromosome 4"/>
</dbReference>
<feature type="region of interest" description="Disordered" evidence="1">
    <location>
        <begin position="159"/>
        <end position="180"/>
    </location>
</feature>
<protein>
    <submittedName>
        <fullName evidence="2">Uncharacterized protein</fullName>
    </submittedName>
</protein>
<keyword evidence="3" id="KW-1185">Reference proteome</keyword>